<dbReference type="EMBL" id="MN739039">
    <property type="protein sequence ID" value="QHS84981.1"/>
    <property type="molecule type" value="Genomic_DNA"/>
</dbReference>
<sequence length="399" mass="46371">MENVSQENLRYIVKKYFELFRDKDYIDKQVLFIKTMDPNLAHEGGQAGYTTFGMYKDGEIIKTFGNQKESLSFEKDKDTFLNDTIILYIDIKFLVLTGAHEGIRTLFPLKLYNNGVLSVYPGENCPDKNRVTSLELLFDIIAIIYQYTAIMECVDTIKSIIDFKQRITKTLIKTKEIKESDLPETNALNDSIVQLALRYKESQIPQENIMKRSPSRSLRQLKNVDYTAFGATDLKRLTEFYKNNAKEIIAMDNVPFIDILKKPIYLESCAGISRLISDLERIKENMEKALKTVYLILNEEMDKNYQTEPKNYDNSEEFEKEKKKGILPLKEYLQVNMAQYMELNSQTVKIKRDTKSDRKRKGKYLKNITGRVHATVPFAFGKSSKLKQVENEISYLNSI</sequence>
<dbReference type="AlphaFoldDB" id="A0A6C0AZN6"/>
<name>A0A6C0AZN6_9ZZZZ</name>
<protein>
    <submittedName>
        <fullName evidence="1">Uncharacterized protein</fullName>
    </submittedName>
</protein>
<proteinExistence type="predicted"/>
<reference evidence="1" key="1">
    <citation type="journal article" date="2020" name="Nature">
        <title>Giant virus diversity and host interactions through global metagenomics.</title>
        <authorList>
            <person name="Schulz F."/>
            <person name="Roux S."/>
            <person name="Paez-Espino D."/>
            <person name="Jungbluth S."/>
            <person name="Walsh D.A."/>
            <person name="Denef V.J."/>
            <person name="McMahon K.D."/>
            <person name="Konstantinidis K.T."/>
            <person name="Eloe-Fadrosh E.A."/>
            <person name="Kyrpides N.C."/>
            <person name="Woyke T."/>
        </authorList>
    </citation>
    <scope>NUCLEOTIDE SEQUENCE</scope>
    <source>
        <strain evidence="1">GVMAG-M-3300009182-67</strain>
    </source>
</reference>
<accession>A0A6C0AZN6</accession>
<evidence type="ECO:0000313" key="1">
    <source>
        <dbReference type="EMBL" id="QHS84981.1"/>
    </source>
</evidence>
<organism evidence="1">
    <name type="scientific">viral metagenome</name>
    <dbReference type="NCBI Taxonomy" id="1070528"/>
    <lineage>
        <taxon>unclassified sequences</taxon>
        <taxon>metagenomes</taxon>
        <taxon>organismal metagenomes</taxon>
    </lineage>
</organism>